<proteinExistence type="predicted"/>
<dbReference type="GeneID" id="59257275"/>
<reference evidence="1 2" key="1">
    <citation type="journal article" date="2020" name="Phytopathology">
        <title>A high-quality genome resource of Botrytis fragariae, a new and rapidly spreading fungal pathogen causing strawberry gray mold in the U.S.A.</title>
        <authorList>
            <person name="Wu Y."/>
            <person name="Saski C.A."/>
            <person name="Schnabel G."/>
            <person name="Xiao S."/>
            <person name="Hu M."/>
        </authorList>
    </citation>
    <scope>NUCLEOTIDE SEQUENCE [LARGE SCALE GENOMIC DNA]</scope>
    <source>
        <strain evidence="1 2">BVB16</strain>
    </source>
</reference>
<dbReference type="Proteomes" id="UP000531561">
    <property type="component" value="Unassembled WGS sequence"/>
</dbReference>
<comment type="caution">
    <text evidence="1">The sequence shown here is derived from an EMBL/GenBank/DDBJ whole genome shotgun (WGS) entry which is preliminary data.</text>
</comment>
<protein>
    <submittedName>
        <fullName evidence="1">Uncharacterized protein</fullName>
    </submittedName>
</protein>
<dbReference type="EMBL" id="JABFCT010000004">
    <property type="protein sequence ID" value="KAF5876765.1"/>
    <property type="molecule type" value="Genomic_DNA"/>
</dbReference>
<evidence type="ECO:0000313" key="1">
    <source>
        <dbReference type="EMBL" id="KAF5876765.1"/>
    </source>
</evidence>
<dbReference type="AlphaFoldDB" id="A0A8H6ELX5"/>
<sequence>MALPAGWLIKIAGLRFRTSSKSDSLNNFRGSIFSDAWSHMYDIPRIQDDKNAVGSRTIPFNSCYKCYRAEKHVADISHKVSDFELNML</sequence>
<organism evidence="1 2">
    <name type="scientific">Botrytis fragariae</name>
    <dbReference type="NCBI Taxonomy" id="1964551"/>
    <lineage>
        <taxon>Eukaryota</taxon>
        <taxon>Fungi</taxon>
        <taxon>Dikarya</taxon>
        <taxon>Ascomycota</taxon>
        <taxon>Pezizomycotina</taxon>
        <taxon>Leotiomycetes</taxon>
        <taxon>Helotiales</taxon>
        <taxon>Sclerotiniaceae</taxon>
        <taxon>Botrytis</taxon>
    </lineage>
</organism>
<dbReference type="RefSeq" id="XP_037195711.1">
    <property type="nucleotide sequence ID" value="XM_037333583.1"/>
</dbReference>
<gene>
    <name evidence="1" type="ORF">Bfra_003171</name>
</gene>
<keyword evidence="2" id="KW-1185">Reference proteome</keyword>
<evidence type="ECO:0000313" key="2">
    <source>
        <dbReference type="Proteomes" id="UP000531561"/>
    </source>
</evidence>
<accession>A0A8H6ELX5</accession>
<name>A0A8H6ELX5_9HELO</name>